<feature type="transmembrane region" description="Helical" evidence="6">
    <location>
        <begin position="6"/>
        <end position="25"/>
    </location>
</feature>
<keyword evidence="3 6" id="KW-0812">Transmembrane</keyword>
<dbReference type="GO" id="GO:0044781">
    <property type="term" value="P:bacterial-type flagellum organization"/>
    <property type="evidence" value="ECO:0007669"/>
    <property type="project" value="InterPro"/>
</dbReference>
<evidence type="ECO:0000256" key="3">
    <source>
        <dbReference type="ARBA" id="ARBA00022692"/>
    </source>
</evidence>
<keyword evidence="4 6" id="KW-1133">Transmembrane helix</keyword>
<sequence>MGNTYFLNLILFLILMLLVIISYTLKKNGIKLNKKSNVINEITRYYFNAKCYISLIEINKKYILVGISENSIVKIDEFDELFLKDEFEKKEFTSFLDSYKNKNSNIEINNFKEKLKKMREAENEKKN</sequence>
<accession>A0AA46I542</accession>
<gene>
    <name evidence="7" type="ORF">EV215_1625</name>
</gene>
<comment type="subcellular location">
    <subcellularLocation>
        <location evidence="1">Cell membrane</location>
    </subcellularLocation>
</comment>
<proteinExistence type="predicted"/>
<name>A0AA46I542_9FUSO</name>
<dbReference type="EMBL" id="SOBG01000007">
    <property type="protein sequence ID" value="TDT68558.1"/>
    <property type="molecule type" value="Genomic_DNA"/>
</dbReference>
<reference evidence="7 8" key="1">
    <citation type="submission" date="2019-03" db="EMBL/GenBank/DDBJ databases">
        <title>Genomic Encyclopedia of Type Strains, Phase IV (KMG-IV): sequencing the most valuable type-strain genomes for metagenomic binning, comparative biology and taxonomic classification.</title>
        <authorList>
            <person name="Goeker M."/>
        </authorList>
    </citation>
    <scope>NUCLEOTIDE SEQUENCE [LARGE SCALE GENOMIC DNA]</scope>
    <source>
        <strain evidence="7 8">DSM 100055</strain>
    </source>
</reference>
<protein>
    <submittedName>
        <fullName evidence="7">Flagellar biosynthesis protein FliO</fullName>
    </submittedName>
</protein>
<evidence type="ECO:0000313" key="7">
    <source>
        <dbReference type="EMBL" id="TDT68558.1"/>
    </source>
</evidence>
<evidence type="ECO:0000313" key="8">
    <source>
        <dbReference type="Proteomes" id="UP000294678"/>
    </source>
</evidence>
<dbReference type="Proteomes" id="UP000294678">
    <property type="component" value="Unassembled WGS sequence"/>
</dbReference>
<keyword evidence="7" id="KW-0282">Flagellum</keyword>
<dbReference type="AlphaFoldDB" id="A0AA46I542"/>
<organism evidence="7 8">
    <name type="scientific">Hypnocyclicus thermotrophus</name>
    <dbReference type="NCBI Taxonomy" id="1627895"/>
    <lineage>
        <taxon>Bacteria</taxon>
        <taxon>Fusobacteriati</taxon>
        <taxon>Fusobacteriota</taxon>
        <taxon>Fusobacteriia</taxon>
        <taxon>Fusobacteriales</taxon>
        <taxon>Fusobacteriaceae</taxon>
        <taxon>Hypnocyclicus</taxon>
    </lineage>
</organism>
<keyword evidence="7" id="KW-0966">Cell projection</keyword>
<keyword evidence="5 6" id="KW-0472">Membrane</keyword>
<comment type="caution">
    <text evidence="7">The sequence shown here is derived from an EMBL/GenBank/DDBJ whole genome shotgun (WGS) entry which is preliminary data.</text>
</comment>
<keyword evidence="2" id="KW-1003">Cell membrane</keyword>
<dbReference type="RefSeq" id="WP_134113492.1">
    <property type="nucleotide sequence ID" value="NZ_SOBG01000007.1"/>
</dbReference>
<keyword evidence="7" id="KW-0969">Cilium</keyword>
<dbReference type="InterPro" id="IPR022781">
    <property type="entry name" value="Flagellar_biosynth_FliO"/>
</dbReference>
<keyword evidence="8" id="KW-1185">Reference proteome</keyword>
<evidence type="ECO:0000256" key="6">
    <source>
        <dbReference type="SAM" id="Phobius"/>
    </source>
</evidence>
<dbReference type="GO" id="GO:0016020">
    <property type="term" value="C:membrane"/>
    <property type="evidence" value="ECO:0007669"/>
    <property type="project" value="InterPro"/>
</dbReference>
<evidence type="ECO:0000256" key="2">
    <source>
        <dbReference type="ARBA" id="ARBA00022475"/>
    </source>
</evidence>
<evidence type="ECO:0000256" key="5">
    <source>
        <dbReference type="ARBA" id="ARBA00023136"/>
    </source>
</evidence>
<dbReference type="Pfam" id="PF04347">
    <property type="entry name" value="FliO"/>
    <property type="match status" value="1"/>
</dbReference>
<evidence type="ECO:0000256" key="4">
    <source>
        <dbReference type="ARBA" id="ARBA00022989"/>
    </source>
</evidence>
<evidence type="ECO:0000256" key="1">
    <source>
        <dbReference type="ARBA" id="ARBA00004236"/>
    </source>
</evidence>